<feature type="compositionally biased region" description="Polar residues" evidence="1">
    <location>
        <begin position="1"/>
        <end position="14"/>
    </location>
</feature>
<dbReference type="RefSeq" id="WP_345198468.1">
    <property type="nucleotide sequence ID" value="NZ_BAABFL010000467.1"/>
</dbReference>
<evidence type="ECO:0000313" key="4">
    <source>
        <dbReference type="Proteomes" id="UP001500604"/>
    </source>
</evidence>
<sequence length="225" mass="26068">MAASTTPERISLNRSLEDVSNNPPSNPPSTFANYKAKREEDARAYYHEFYEWNGRNCCRGTWKCLRDFFIYPIVRAATFVLGCTLLLPYSIYLAATRQRQTLNMQQSDITRQFLNATPEPGSPEYIWQLRIIAQQINEAEKSEFRRCLDVTCPLLWPLTGVCLLVDKVDAWFHGRIRPEEVYLHKQTTPTTQRERELFGLPDENRADEAGEQLPNLACRSTTTQR</sequence>
<dbReference type="Proteomes" id="UP001500604">
    <property type="component" value="Unassembled WGS sequence"/>
</dbReference>
<organism evidence="3 4">
    <name type="scientific">Kistimonas scapharcae</name>
    <dbReference type="NCBI Taxonomy" id="1036133"/>
    <lineage>
        <taxon>Bacteria</taxon>
        <taxon>Pseudomonadati</taxon>
        <taxon>Pseudomonadota</taxon>
        <taxon>Gammaproteobacteria</taxon>
        <taxon>Oceanospirillales</taxon>
        <taxon>Endozoicomonadaceae</taxon>
        <taxon>Kistimonas</taxon>
    </lineage>
</organism>
<comment type="caution">
    <text evidence="3">The sequence shown here is derived from an EMBL/GenBank/DDBJ whole genome shotgun (WGS) entry which is preliminary data.</text>
</comment>
<reference evidence="4" key="1">
    <citation type="journal article" date="2019" name="Int. J. Syst. Evol. Microbiol.">
        <title>The Global Catalogue of Microorganisms (GCM) 10K type strain sequencing project: providing services to taxonomists for standard genome sequencing and annotation.</title>
        <authorList>
            <consortium name="The Broad Institute Genomics Platform"/>
            <consortium name="The Broad Institute Genome Sequencing Center for Infectious Disease"/>
            <person name="Wu L."/>
            <person name="Ma J."/>
        </authorList>
    </citation>
    <scope>NUCLEOTIDE SEQUENCE [LARGE SCALE GENOMIC DNA]</scope>
    <source>
        <strain evidence="4">JCM 17805</strain>
    </source>
</reference>
<keyword evidence="4" id="KW-1185">Reference proteome</keyword>
<gene>
    <name evidence="3" type="ORF">GCM10023116_42660</name>
</gene>
<feature type="transmembrane region" description="Helical" evidence="2">
    <location>
        <begin position="69"/>
        <end position="95"/>
    </location>
</feature>
<feature type="compositionally biased region" description="Basic and acidic residues" evidence="1">
    <location>
        <begin position="192"/>
        <end position="208"/>
    </location>
</feature>
<keyword evidence="2" id="KW-0472">Membrane</keyword>
<evidence type="ECO:0000313" key="3">
    <source>
        <dbReference type="EMBL" id="GAA4651982.1"/>
    </source>
</evidence>
<protein>
    <submittedName>
        <fullName evidence="3">Uncharacterized protein</fullName>
    </submittedName>
</protein>
<accession>A0ABP8V855</accession>
<name>A0ABP8V855_9GAMM</name>
<evidence type="ECO:0000256" key="1">
    <source>
        <dbReference type="SAM" id="MobiDB-lite"/>
    </source>
</evidence>
<feature type="region of interest" description="Disordered" evidence="1">
    <location>
        <begin position="1"/>
        <end position="32"/>
    </location>
</feature>
<keyword evidence="2" id="KW-1133">Transmembrane helix</keyword>
<feature type="region of interest" description="Disordered" evidence="1">
    <location>
        <begin position="185"/>
        <end position="225"/>
    </location>
</feature>
<evidence type="ECO:0000256" key="2">
    <source>
        <dbReference type="SAM" id="Phobius"/>
    </source>
</evidence>
<dbReference type="EMBL" id="BAABFL010000467">
    <property type="protein sequence ID" value="GAA4651982.1"/>
    <property type="molecule type" value="Genomic_DNA"/>
</dbReference>
<keyword evidence="2" id="KW-0812">Transmembrane</keyword>
<proteinExistence type="predicted"/>